<dbReference type="Pfam" id="PF22262">
    <property type="entry name" value="DUF6950"/>
    <property type="match status" value="1"/>
</dbReference>
<dbReference type="InterPro" id="IPR053802">
    <property type="entry name" value="DUF6950"/>
</dbReference>
<dbReference type="Proteomes" id="UP000676565">
    <property type="component" value="Unassembled WGS sequence"/>
</dbReference>
<evidence type="ECO:0000259" key="1">
    <source>
        <dbReference type="Pfam" id="PF22262"/>
    </source>
</evidence>
<name>A0ABS5BQ06_9BACT</name>
<organism evidence="2 3">
    <name type="scientific">Gemmata palustris</name>
    <dbReference type="NCBI Taxonomy" id="2822762"/>
    <lineage>
        <taxon>Bacteria</taxon>
        <taxon>Pseudomonadati</taxon>
        <taxon>Planctomycetota</taxon>
        <taxon>Planctomycetia</taxon>
        <taxon>Gemmatales</taxon>
        <taxon>Gemmataceae</taxon>
        <taxon>Gemmata</taxon>
    </lineage>
</organism>
<comment type="caution">
    <text evidence="2">The sequence shown here is derived from an EMBL/GenBank/DDBJ whole genome shotgun (WGS) entry which is preliminary data.</text>
</comment>
<evidence type="ECO:0000313" key="3">
    <source>
        <dbReference type="Proteomes" id="UP000676565"/>
    </source>
</evidence>
<dbReference type="EMBL" id="JAGKQQ010000001">
    <property type="protein sequence ID" value="MBP3955385.1"/>
    <property type="molecule type" value="Genomic_DNA"/>
</dbReference>
<evidence type="ECO:0000313" key="2">
    <source>
        <dbReference type="EMBL" id="MBP3955385.1"/>
    </source>
</evidence>
<accession>A0ABS5BQ06</accession>
<feature type="domain" description="DUF6950" evidence="1">
    <location>
        <begin position="1"/>
        <end position="131"/>
    </location>
</feature>
<gene>
    <name evidence="2" type="ORF">J8F10_08840</name>
</gene>
<reference evidence="2 3" key="1">
    <citation type="submission" date="2021-04" db="EMBL/GenBank/DDBJ databases">
        <authorList>
            <person name="Ivanova A."/>
        </authorList>
    </citation>
    <scope>NUCLEOTIDE SEQUENCE [LARGE SCALE GENOMIC DNA]</scope>
    <source>
        <strain evidence="2 3">G18</strain>
    </source>
</reference>
<dbReference type="RefSeq" id="WP_210653467.1">
    <property type="nucleotide sequence ID" value="NZ_JAGKQQ010000001.1"/>
</dbReference>
<protein>
    <recommendedName>
        <fullName evidence="1">DUF6950 domain-containing protein</fullName>
    </recommendedName>
</protein>
<proteinExistence type="predicted"/>
<keyword evidence="3" id="KW-1185">Reference proteome</keyword>
<sequence>MRIEGWEGLLNEHIEQARHVEFEWGMNDCALWAADWVKKANGNDFASAWRGLYSSEAELEQLMAERELELPADIADDVGLPQMHVGFAQRGDIVQHPQGCLGICNGMHSYFLMERGVTRLRTKDCVKAWRVG</sequence>